<reference evidence="1" key="1">
    <citation type="submission" date="2014-09" db="EMBL/GenBank/DDBJ databases">
        <authorList>
            <person name="Magalhaes I.L.F."/>
            <person name="Oliveira U."/>
            <person name="Santos F.R."/>
            <person name="Vidigal T.H.D.A."/>
            <person name="Brescovit A.D."/>
            <person name="Santos A.J."/>
        </authorList>
    </citation>
    <scope>NUCLEOTIDE SEQUENCE</scope>
    <source>
        <tissue evidence="1">Shoot tissue taken approximately 20 cm above the soil surface</tissue>
    </source>
</reference>
<proteinExistence type="predicted"/>
<evidence type="ECO:0000313" key="1">
    <source>
        <dbReference type="EMBL" id="JAD69280.1"/>
    </source>
</evidence>
<organism evidence="1">
    <name type="scientific">Arundo donax</name>
    <name type="common">Giant reed</name>
    <name type="synonym">Donax arundinaceus</name>
    <dbReference type="NCBI Taxonomy" id="35708"/>
    <lineage>
        <taxon>Eukaryota</taxon>
        <taxon>Viridiplantae</taxon>
        <taxon>Streptophyta</taxon>
        <taxon>Embryophyta</taxon>
        <taxon>Tracheophyta</taxon>
        <taxon>Spermatophyta</taxon>
        <taxon>Magnoliopsida</taxon>
        <taxon>Liliopsida</taxon>
        <taxon>Poales</taxon>
        <taxon>Poaceae</taxon>
        <taxon>PACMAD clade</taxon>
        <taxon>Arundinoideae</taxon>
        <taxon>Arundineae</taxon>
        <taxon>Arundo</taxon>
    </lineage>
</organism>
<protein>
    <submittedName>
        <fullName evidence="1">Uncharacterized protein</fullName>
    </submittedName>
</protein>
<reference evidence="1" key="2">
    <citation type="journal article" date="2015" name="Data Brief">
        <title>Shoot transcriptome of the giant reed, Arundo donax.</title>
        <authorList>
            <person name="Barrero R.A."/>
            <person name="Guerrero F.D."/>
            <person name="Moolhuijzen P."/>
            <person name="Goolsby J.A."/>
            <person name="Tidwell J."/>
            <person name="Bellgard S.E."/>
            <person name="Bellgard M.I."/>
        </authorList>
    </citation>
    <scope>NUCLEOTIDE SEQUENCE</scope>
    <source>
        <tissue evidence="1">Shoot tissue taken approximately 20 cm above the soil surface</tissue>
    </source>
</reference>
<dbReference type="AlphaFoldDB" id="A0A0A9C796"/>
<name>A0A0A9C796_ARUDO</name>
<sequence length="44" mass="5305">MERARRARWSGGRWVYIGTYGLLNLMTGRNRWQNSHSIKMMIIH</sequence>
<dbReference type="EMBL" id="GBRH01228615">
    <property type="protein sequence ID" value="JAD69280.1"/>
    <property type="molecule type" value="Transcribed_RNA"/>
</dbReference>
<accession>A0A0A9C796</accession>